<evidence type="ECO:0000313" key="2">
    <source>
        <dbReference type="Proteomes" id="UP000712281"/>
    </source>
</evidence>
<reference evidence="1" key="1">
    <citation type="submission" date="2019-12" db="EMBL/GenBank/DDBJ databases">
        <title>Genome sequencing and annotation of Brassica cretica.</title>
        <authorList>
            <person name="Studholme D.J."/>
            <person name="Sarris P.F."/>
        </authorList>
    </citation>
    <scope>NUCLEOTIDE SEQUENCE</scope>
    <source>
        <strain evidence="1">PFS-001/15</strain>
        <tissue evidence="1">Leaf</tissue>
    </source>
</reference>
<proteinExistence type="predicted"/>
<organism evidence="1 2">
    <name type="scientific">Brassica cretica</name>
    <name type="common">Mustard</name>
    <dbReference type="NCBI Taxonomy" id="69181"/>
    <lineage>
        <taxon>Eukaryota</taxon>
        <taxon>Viridiplantae</taxon>
        <taxon>Streptophyta</taxon>
        <taxon>Embryophyta</taxon>
        <taxon>Tracheophyta</taxon>
        <taxon>Spermatophyta</taxon>
        <taxon>Magnoliopsida</taxon>
        <taxon>eudicotyledons</taxon>
        <taxon>Gunneridae</taxon>
        <taxon>Pentapetalae</taxon>
        <taxon>rosids</taxon>
        <taxon>malvids</taxon>
        <taxon>Brassicales</taxon>
        <taxon>Brassicaceae</taxon>
        <taxon>Brassiceae</taxon>
        <taxon>Brassica</taxon>
    </lineage>
</organism>
<protein>
    <submittedName>
        <fullName evidence="1">Uncharacterized protein</fullName>
    </submittedName>
</protein>
<dbReference type="AlphaFoldDB" id="A0A8S9IEQ6"/>
<accession>A0A8S9IEQ6</accession>
<dbReference type="EMBL" id="QGKW02001911">
    <property type="protein sequence ID" value="KAF2568520.1"/>
    <property type="molecule type" value="Genomic_DNA"/>
</dbReference>
<sequence length="132" mass="15253">MFECPRKYSTKSNFISQNPDETVALSVVLSNFFPRQNQLCVSLVELLSPKHRYTIGSFSPSDHLLKRNYNPRMESGPCEVKAVVQWCWIGTLARQSRVTSLELFSGKIVIFLREKEEYQQCEPNESFLGENE</sequence>
<dbReference type="Proteomes" id="UP000712281">
    <property type="component" value="Unassembled WGS sequence"/>
</dbReference>
<gene>
    <name evidence="1" type="ORF">F2Q68_00024354</name>
</gene>
<evidence type="ECO:0000313" key="1">
    <source>
        <dbReference type="EMBL" id="KAF2568520.1"/>
    </source>
</evidence>
<comment type="caution">
    <text evidence="1">The sequence shown here is derived from an EMBL/GenBank/DDBJ whole genome shotgun (WGS) entry which is preliminary data.</text>
</comment>
<name>A0A8S9IEQ6_BRACR</name>